<reference evidence="2" key="1">
    <citation type="submission" date="2020-05" db="EMBL/GenBank/DDBJ databases">
        <authorList>
            <person name="Chiriac C."/>
            <person name="Salcher M."/>
            <person name="Ghai R."/>
            <person name="Kavagutti S V."/>
        </authorList>
    </citation>
    <scope>NUCLEOTIDE SEQUENCE</scope>
</reference>
<evidence type="ECO:0000313" key="2">
    <source>
        <dbReference type="EMBL" id="CAB4745573.1"/>
    </source>
</evidence>
<evidence type="ECO:0000256" key="1">
    <source>
        <dbReference type="SAM" id="MobiDB-lite"/>
    </source>
</evidence>
<dbReference type="EMBL" id="CAEZYW010000152">
    <property type="protein sequence ID" value="CAB4745573.1"/>
    <property type="molecule type" value="Genomic_DNA"/>
</dbReference>
<dbReference type="AlphaFoldDB" id="A0A6J6TFJ3"/>
<feature type="compositionally biased region" description="Pro residues" evidence="1">
    <location>
        <begin position="29"/>
        <end position="41"/>
    </location>
</feature>
<feature type="region of interest" description="Disordered" evidence="1">
    <location>
        <begin position="1"/>
        <end position="46"/>
    </location>
</feature>
<accession>A0A6J6TFJ3</accession>
<protein>
    <submittedName>
        <fullName evidence="2">Unannotated protein</fullName>
    </submittedName>
</protein>
<feature type="region of interest" description="Disordered" evidence="1">
    <location>
        <begin position="77"/>
        <end position="102"/>
    </location>
</feature>
<organism evidence="2">
    <name type="scientific">freshwater metagenome</name>
    <dbReference type="NCBI Taxonomy" id="449393"/>
    <lineage>
        <taxon>unclassified sequences</taxon>
        <taxon>metagenomes</taxon>
        <taxon>ecological metagenomes</taxon>
    </lineage>
</organism>
<name>A0A6J6TFJ3_9ZZZZ</name>
<gene>
    <name evidence="2" type="ORF">UFOPK2786_01019</name>
</gene>
<sequence>MSRSLGWAMPLPAPTKVAEGRMVSAPADGTPPSPSMNPSPPLSFDIGTIDHFGTADAAGAAAAGTIGRAAPAIEARISPMVSRGRMTPPYVMSGPSLDAPSR</sequence>
<proteinExistence type="predicted"/>